<evidence type="ECO:0000256" key="1">
    <source>
        <dbReference type="ARBA" id="ARBA00004370"/>
    </source>
</evidence>
<accession>A0A9D2KQ20</accession>
<feature type="compositionally biased region" description="Acidic residues" evidence="8">
    <location>
        <begin position="167"/>
        <end position="277"/>
    </location>
</feature>
<dbReference type="InterPro" id="IPR001343">
    <property type="entry name" value="Hemolysn_Ca-bd"/>
</dbReference>
<dbReference type="PROSITE" id="PS00330">
    <property type="entry name" value="HEMOLYSIN_CALCIUM"/>
    <property type="match status" value="5"/>
</dbReference>
<dbReference type="InterPro" id="IPR010221">
    <property type="entry name" value="VCBS_dom"/>
</dbReference>
<dbReference type="InterPro" id="IPR003995">
    <property type="entry name" value="RTX_toxin_determinant-A"/>
</dbReference>
<feature type="region of interest" description="Disordered" evidence="8">
    <location>
        <begin position="998"/>
        <end position="1039"/>
    </location>
</feature>
<protein>
    <submittedName>
        <fullName evidence="9">VCBS domain-containing protein</fullName>
    </submittedName>
</protein>
<evidence type="ECO:0000256" key="2">
    <source>
        <dbReference type="ARBA" id="ARBA00004613"/>
    </source>
</evidence>
<sequence>MADIRLAKPAAGSAQIVPSAPDGRFVFDFPADAATLTRSGDNLVLTFEDGSSIQIQGFYATYSKEEMPSFQVDGVEISGADFFAALGEDLMPAAGPAAGNAARNGRYNDYGGGNLLEGIDHLDGLDIGFDGEPQTVDAKLFALGGTLPGASDGGITSSDASGPAPDSDGDDDTPTPPDPDGDDDTPTPPDPDGDDDTPTPPDPDGDDDTPTPPDPDGDDDTPTPPDPDGDDDTPTPPDPDGDDDTPTPPDPDGDDDTPTPPDPDGDDDTPTPPDPDDSGSIYKASVTSSDNDTLQTNTPSHSVAVSGMSDIAAITEGAKVYQGDTLIGEFTLSGGKLFFTQSGAYAHEAGSDSAVLSHELAITDSYGNAHTVAVELTIEDSLPYAKNDTIELKDHAADGADAAGNVLANDTRSADGETLVTSVRNAEGTSVSVDGGEGFTTIKGTLGTLLIKADGSYEYTLDDGISIPDNSIVREEFSYTIADGDGDTSTAAALTILVGKGTVRVKESGIGVNENGEEIDIAGTPVASGSVKGEVTDVSLGDTQYTDANLPDQYKLKVESTESDDSSITFHTNYGDFVVDKASGEYSFHLDDNAANPLPNGFEITQGFNFTTTVEGVSTVQEVVVVIEGTNDAGQLSEAGNSTHSLGKLWMDAKAEGADSVERVYDAMDHPNIGSQAHDLNQSANGTARPTAWLPFTLEDPDFGDSLTFQAVFNGASNNPNTTASMQGDTFVSYQEILAGMESDPLSVALSVEWAKFQQNFSSDQVDNMLFFRNEYGIFVITNEAVEVTANNQEGAQYWLTFLVDSDADVVRQMAEGTGTSASKYGKLLQFSFQVTDATGNTVKTEAGTGDYVATNQVLVHVYGSNDTPEVALSGGALQVHDDDISNANRNGAKGGDTEYHTISVVHDGETYTGRLTGDGGRLVLFSDGFGAITCAVAAAMTDGTNFTLSDFQLGDGSALSGDLAITVTDKHGNSALYQASAEDGKLVEVAEGFTQSGTAESENLYGGSGDDTLHGEGGNDALWGGEGNDQLFGGDGNDRLYGEAGNDTLDGGDGKDILVGGEGHDTLYGGDGDDVLVGDGQGELQSLIEGTVNTETAHDFLSLKSPEELDNYIAQFEKPDDGDDQLFGGTGDDLLFGMGGNDYLDGGEGADAIFGGSGHDIIVYDHNDYMVNGGSGIDFIVSDDATLKLDALLAGTGENGPIVDNVEVLITGADALSLTSVEQLAKDYGISINDSTGSIELNESLWSQGENGSYDFHGNGDLHMQVSGDVDVNLVSADPASEAAQKAAVEASNG</sequence>
<evidence type="ECO:0000256" key="4">
    <source>
        <dbReference type="ARBA" id="ARBA00022656"/>
    </source>
</evidence>
<dbReference type="GO" id="GO:0016020">
    <property type="term" value="C:membrane"/>
    <property type="evidence" value="ECO:0007669"/>
    <property type="project" value="UniProtKB-SubCell"/>
</dbReference>
<dbReference type="GO" id="GO:0090729">
    <property type="term" value="F:toxin activity"/>
    <property type="evidence" value="ECO:0007669"/>
    <property type="project" value="UniProtKB-KW"/>
</dbReference>
<evidence type="ECO:0000256" key="8">
    <source>
        <dbReference type="SAM" id="MobiDB-lite"/>
    </source>
</evidence>
<dbReference type="Pfam" id="PF17963">
    <property type="entry name" value="Big_9"/>
    <property type="match status" value="1"/>
</dbReference>
<reference evidence="9" key="2">
    <citation type="submission" date="2021-04" db="EMBL/GenBank/DDBJ databases">
        <authorList>
            <person name="Gilroy R."/>
        </authorList>
    </citation>
    <scope>NUCLEOTIDE SEQUENCE</scope>
    <source>
        <strain evidence="9">5032</strain>
    </source>
</reference>
<dbReference type="EMBL" id="DWZD01000007">
    <property type="protein sequence ID" value="HJA78104.1"/>
    <property type="molecule type" value="Genomic_DNA"/>
</dbReference>
<evidence type="ECO:0000313" key="10">
    <source>
        <dbReference type="Proteomes" id="UP000823821"/>
    </source>
</evidence>
<evidence type="ECO:0000256" key="5">
    <source>
        <dbReference type="ARBA" id="ARBA00022737"/>
    </source>
</evidence>
<keyword evidence="3" id="KW-0964">Secreted</keyword>
<evidence type="ECO:0000256" key="7">
    <source>
        <dbReference type="ARBA" id="ARBA00023136"/>
    </source>
</evidence>
<keyword evidence="7" id="KW-0472">Membrane</keyword>
<proteinExistence type="predicted"/>
<dbReference type="GO" id="GO:0005509">
    <property type="term" value="F:calcium ion binding"/>
    <property type="evidence" value="ECO:0007669"/>
    <property type="project" value="InterPro"/>
</dbReference>
<dbReference type="Gene3D" id="2.150.10.10">
    <property type="entry name" value="Serralysin-like metalloprotease, C-terminal"/>
    <property type="match status" value="3"/>
</dbReference>
<name>A0A9D2KQ20_9BACT</name>
<keyword evidence="5" id="KW-0677">Repeat</keyword>
<keyword evidence="6" id="KW-0843">Virulence</keyword>
<keyword evidence="4" id="KW-0800">Toxin</keyword>
<evidence type="ECO:0000313" key="9">
    <source>
        <dbReference type="EMBL" id="HJA78104.1"/>
    </source>
</evidence>
<dbReference type="PRINTS" id="PR00313">
    <property type="entry name" value="CABNDNGRPT"/>
</dbReference>
<dbReference type="SUPFAM" id="SSF51120">
    <property type="entry name" value="beta-Roll"/>
    <property type="match status" value="2"/>
</dbReference>
<evidence type="ECO:0000256" key="6">
    <source>
        <dbReference type="ARBA" id="ARBA00023026"/>
    </source>
</evidence>
<gene>
    <name evidence="9" type="ORF">H9784_00825</name>
</gene>
<organism evidence="9 10">
    <name type="scientific">Candidatus Desulfovibrio intestinavium</name>
    <dbReference type="NCBI Taxonomy" id="2838534"/>
    <lineage>
        <taxon>Bacteria</taxon>
        <taxon>Pseudomonadati</taxon>
        <taxon>Thermodesulfobacteriota</taxon>
        <taxon>Desulfovibrionia</taxon>
        <taxon>Desulfovibrionales</taxon>
        <taxon>Desulfovibrionaceae</taxon>
        <taxon>Desulfovibrio</taxon>
    </lineage>
</organism>
<dbReference type="InterPro" id="IPR050557">
    <property type="entry name" value="RTX_toxin/Mannuronan_C5-epim"/>
</dbReference>
<comment type="subcellular location">
    <subcellularLocation>
        <location evidence="1">Membrane</location>
    </subcellularLocation>
    <subcellularLocation>
        <location evidence="2">Secreted</location>
    </subcellularLocation>
</comment>
<dbReference type="Pfam" id="PF00353">
    <property type="entry name" value="HemolysinCabind"/>
    <property type="match status" value="2"/>
</dbReference>
<dbReference type="NCBIfam" id="TIGR01965">
    <property type="entry name" value="VCBS_repeat"/>
    <property type="match status" value="1"/>
</dbReference>
<comment type="caution">
    <text evidence="9">The sequence shown here is derived from an EMBL/GenBank/DDBJ whole genome shotgun (WGS) entry which is preliminary data.</text>
</comment>
<dbReference type="InterPro" id="IPR011049">
    <property type="entry name" value="Serralysin-like_metalloprot_C"/>
</dbReference>
<feature type="compositionally biased region" description="Polar residues" evidence="8">
    <location>
        <begin position="285"/>
        <end position="302"/>
    </location>
</feature>
<dbReference type="PANTHER" id="PTHR38340">
    <property type="entry name" value="S-LAYER PROTEIN"/>
    <property type="match status" value="1"/>
</dbReference>
<dbReference type="PRINTS" id="PR01488">
    <property type="entry name" value="RTXTOXINA"/>
</dbReference>
<dbReference type="GO" id="GO:0005576">
    <property type="term" value="C:extracellular region"/>
    <property type="evidence" value="ECO:0007669"/>
    <property type="project" value="UniProtKB-SubCell"/>
</dbReference>
<feature type="region of interest" description="Disordered" evidence="8">
    <location>
        <begin position="150"/>
        <end position="302"/>
    </location>
</feature>
<evidence type="ECO:0000256" key="3">
    <source>
        <dbReference type="ARBA" id="ARBA00022525"/>
    </source>
</evidence>
<dbReference type="Proteomes" id="UP000823821">
    <property type="component" value="Unassembled WGS sequence"/>
</dbReference>
<reference evidence="9" key="1">
    <citation type="journal article" date="2021" name="PeerJ">
        <title>Extensive microbial diversity within the chicken gut microbiome revealed by metagenomics and culture.</title>
        <authorList>
            <person name="Gilroy R."/>
            <person name="Ravi A."/>
            <person name="Getino M."/>
            <person name="Pursley I."/>
            <person name="Horton D.L."/>
            <person name="Alikhan N.F."/>
            <person name="Baker D."/>
            <person name="Gharbi K."/>
            <person name="Hall N."/>
            <person name="Watson M."/>
            <person name="Adriaenssens E.M."/>
            <person name="Foster-Nyarko E."/>
            <person name="Jarju S."/>
            <person name="Secka A."/>
            <person name="Antonio M."/>
            <person name="Oren A."/>
            <person name="Chaudhuri R.R."/>
            <person name="La Ragione R."/>
            <person name="Hildebrand F."/>
            <person name="Pallen M.J."/>
        </authorList>
    </citation>
    <scope>NUCLEOTIDE SEQUENCE</scope>
    <source>
        <strain evidence="9">5032</strain>
    </source>
</reference>
<dbReference type="InterPro" id="IPR018511">
    <property type="entry name" value="Hemolysin-typ_Ca-bd_CS"/>
</dbReference>
<dbReference type="PANTHER" id="PTHR38340:SF1">
    <property type="entry name" value="S-LAYER PROTEIN"/>
    <property type="match status" value="1"/>
</dbReference>